<dbReference type="AlphaFoldDB" id="A0A938Y2A8"/>
<comment type="caution">
    <text evidence="11">The sequence shown here is derived from an EMBL/GenBank/DDBJ whole genome shotgun (WGS) entry which is preliminary data.</text>
</comment>
<dbReference type="InterPro" id="IPR052159">
    <property type="entry name" value="Competence_DNA_uptake"/>
</dbReference>
<dbReference type="GO" id="GO:0005886">
    <property type="term" value="C:plasma membrane"/>
    <property type="evidence" value="ECO:0007669"/>
    <property type="project" value="UniProtKB-SubCell"/>
</dbReference>
<dbReference type="InterPro" id="IPR035681">
    <property type="entry name" value="ComA-like_MBL"/>
</dbReference>
<dbReference type="InterPro" id="IPR001279">
    <property type="entry name" value="Metallo-B-lactamas"/>
</dbReference>
<dbReference type="Pfam" id="PF13567">
    <property type="entry name" value="DUF4131"/>
    <property type="match status" value="1"/>
</dbReference>
<name>A0A938Y2A8_9BACL</name>
<dbReference type="CDD" id="cd07731">
    <property type="entry name" value="ComA-like_MBL-fold"/>
    <property type="match status" value="1"/>
</dbReference>
<feature type="transmembrane region" description="Helical" evidence="9">
    <location>
        <begin position="408"/>
        <end position="433"/>
    </location>
</feature>
<keyword evidence="4 9" id="KW-1133">Transmembrane helix</keyword>
<dbReference type="Pfam" id="PF03772">
    <property type="entry name" value="Competence"/>
    <property type="match status" value="1"/>
</dbReference>
<dbReference type="NCBIfam" id="TIGR00361">
    <property type="entry name" value="ComEC_Rec2"/>
    <property type="match status" value="1"/>
</dbReference>
<feature type="domain" description="Metallo-beta-lactamase" evidence="10">
    <location>
        <begin position="538"/>
        <end position="748"/>
    </location>
</feature>
<evidence type="ECO:0000256" key="4">
    <source>
        <dbReference type="ARBA" id="ARBA00022989"/>
    </source>
</evidence>
<comment type="subcellular location">
    <subcellularLocation>
        <location evidence="1">Cell membrane</location>
        <topology evidence="1">Multi-pass membrane protein</topology>
    </subcellularLocation>
</comment>
<dbReference type="Gene3D" id="3.60.15.10">
    <property type="entry name" value="Ribonuclease Z/Hydroxyacylglutathione hydrolase-like"/>
    <property type="match status" value="1"/>
</dbReference>
<feature type="transmembrane region" description="Helical" evidence="9">
    <location>
        <begin position="287"/>
        <end position="307"/>
    </location>
</feature>
<feature type="transmembrane region" description="Helical" evidence="9">
    <location>
        <begin position="253"/>
        <end position="275"/>
    </location>
</feature>
<evidence type="ECO:0000256" key="6">
    <source>
        <dbReference type="ARBA" id="ARBA00034221"/>
    </source>
</evidence>
<dbReference type="SUPFAM" id="SSF56281">
    <property type="entry name" value="Metallo-hydrolase/oxidoreductase"/>
    <property type="match status" value="1"/>
</dbReference>
<evidence type="ECO:0000256" key="2">
    <source>
        <dbReference type="ARBA" id="ARBA00022475"/>
    </source>
</evidence>
<comment type="catalytic activity">
    <reaction evidence="8">
        <text>3',5'-cyclic UMP + H2O = UMP + H(+)</text>
        <dbReference type="Rhea" id="RHEA:70575"/>
        <dbReference type="ChEBI" id="CHEBI:15377"/>
        <dbReference type="ChEBI" id="CHEBI:15378"/>
        <dbReference type="ChEBI" id="CHEBI:57865"/>
        <dbReference type="ChEBI" id="CHEBI:184387"/>
    </reaction>
    <physiologicalReaction direction="left-to-right" evidence="8">
        <dbReference type="Rhea" id="RHEA:70576"/>
    </physiologicalReaction>
</comment>
<feature type="transmembrane region" description="Helical" evidence="9">
    <location>
        <begin position="506"/>
        <end position="523"/>
    </location>
</feature>
<feature type="transmembrane region" description="Helical" evidence="9">
    <location>
        <begin position="328"/>
        <end position="345"/>
    </location>
</feature>
<evidence type="ECO:0000313" key="12">
    <source>
        <dbReference type="Proteomes" id="UP000717624"/>
    </source>
</evidence>
<dbReference type="GO" id="GO:0030420">
    <property type="term" value="P:establishment of competence for transformation"/>
    <property type="evidence" value="ECO:0007669"/>
    <property type="project" value="InterPro"/>
</dbReference>
<comment type="catalytic activity">
    <reaction evidence="6">
        <text>3',5'-cyclic CMP + H2O = CMP + H(+)</text>
        <dbReference type="Rhea" id="RHEA:72675"/>
        <dbReference type="ChEBI" id="CHEBI:15377"/>
        <dbReference type="ChEBI" id="CHEBI:15378"/>
        <dbReference type="ChEBI" id="CHEBI:58003"/>
        <dbReference type="ChEBI" id="CHEBI:60377"/>
    </reaction>
    <physiologicalReaction direction="left-to-right" evidence="6">
        <dbReference type="Rhea" id="RHEA:72676"/>
    </physiologicalReaction>
</comment>
<dbReference type="InterPro" id="IPR025405">
    <property type="entry name" value="DUF4131"/>
</dbReference>
<gene>
    <name evidence="11" type="ORF">JOD01_001501</name>
</gene>
<organism evidence="11 12">
    <name type="scientific">Brevibacillus fulvus</name>
    <dbReference type="NCBI Taxonomy" id="1125967"/>
    <lineage>
        <taxon>Bacteria</taxon>
        <taxon>Bacillati</taxon>
        <taxon>Bacillota</taxon>
        <taxon>Bacilli</taxon>
        <taxon>Bacillales</taxon>
        <taxon>Paenibacillaceae</taxon>
        <taxon>Brevibacillus</taxon>
    </lineage>
</organism>
<evidence type="ECO:0000256" key="1">
    <source>
        <dbReference type="ARBA" id="ARBA00004651"/>
    </source>
</evidence>
<feature type="transmembrane region" description="Helical" evidence="9">
    <location>
        <begin position="382"/>
        <end position="402"/>
    </location>
</feature>
<dbReference type="Pfam" id="PF00753">
    <property type="entry name" value="Lactamase_B"/>
    <property type="match status" value="1"/>
</dbReference>
<dbReference type="NCBIfam" id="TIGR00360">
    <property type="entry name" value="ComEC_N-term"/>
    <property type="match status" value="1"/>
</dbReference>
<dbReference type="InterPro" id="IPR004797">
    <property type="entry name" value="Competence_ComEC/Rec2"/>
</dbReference>
<keyword evidence="3 9" id="KW-0812">Transmembrane</keyword>
<evidence type="ECO:0000256" key="5">
    <source>
        <dbReference type="ARBA" id="ARBA00023136"/>
    </source>
</evidence>
<feature type="transmembrane region" description="Helical" evidence="9">
    <location>
        <begin position="440"/>
        <end position="457"/>
    </location>
</feature>
<keyword evidence="2" id="KW-1003">Cell membrane</keyword>
<evidence type="ECO:0000256" key="3">
    <source>
        <dbReference type="ARBA" id="ARBA00022692"/>
    </source>
</evidence>
<dbReference type="EMBL" id="JAFBEB010000004">
    <property type="protein sequence ID" value="MBM7589900.1"/>
    <property type="molecule type" value="Genomic_DNA"/>
</dbReference>
<reference evidence="11" key="1">
    <citation type="submission" date="2021-01" db="EMBL/GenBank/DDBJ databases">
        <title>Genomic Encyclopedia of Type Strains, Phase IV (KMG-IV): sequencing the most valuable type-strain genomes for metagenomic binning, comparative biology and taxonomic classification.</title>
        <authorList>
            <person name="Goeker M."/>
        </authorList>
    </citation>
    <scope>NUCLEOTIDE SEQUENCE</scope>
    <source>
        <strain evidence="11">DSM 25523</strain>
    </source>
</reference>
<dbReference type="PANTHER" id="PTHR30619:SF1">
    <property type="entry name" value="RECOMBINATION PROTEIN 2"/>
    <property type="match status" value="1"/>
</dbReference>
<keyword evidence="5 9" id="KW-0472">Membrane</keyword>
<dbReference type="SMART" id="SM00849">
    <property type="entry name" value="Lactamase_B"/>
    <property type="match status" value="1"/>
</dbReference>
<comment type="function">
    <text evidence="7">Counteracts the endogenous Pycsar antiviral defense system. Phosphodiesterase that enables metal-dependent hydrolysis of host cyclic nucleotide Pycsar defense signals such as cCMP and cUMP.</text>
</comment>
<evidence type="ECO:0000256" key="8">
    <source>
        <dbReference type="ARBA" id="ARBA00048505"/>
    </source>
</evidence>
<dbReference type="RefSeq" id="WP_204517625.1">
    <property type="nucleotide sequence ID" value="NZ_BAABIN010000007.1"/>
</dbReference>
<sequence length="809" mass="90820">MGKRLKERLFGLSIAAVVGLLIAAYAKPFLIAAGAAVTLGCCLPLSNRKKRTVLVYLFTAICFAAYFYVYDHLHQSTLVEYVAKDGVELSGIIDSAVERDGDQVRFYAKVDLCKVRANVIPVRPRERIAFRVKLNEQAQIEQAARWRQGHRLTAVVSLSLPAKASNPYAFDYADYLRWQGVTVTAQTQFEQVTIDLASANLFTFFENWQAQAARQLSLVFTDETIAGYMQSLLLGMQSNVSPELEETYANQGLIHVLAISGLHVTLVSGLFLWVVEKVGISREKTTGLTLLFIVVYVLSVGASSSAVRAGIMGMLGIWGRNSGKRLDVLQIWAAALLLMLAINPYQLWQIGFQLSFVVTLGLLIYVPILSQSPYPRKAWLRTAFAVTWSAQLISFPFLIYWFHQFSPLSWLLNLLLVPILSFIVLPAGYVLLVTGWLHPALAYFPSKLISWILQTLHPLLLEIDRLRIPFSYWPHPQPIWLCSYAIFLVLLPVLWHRGFRRRRDAAFYGMSLVLLLVFARQPFDNGNEVRVTFLDVGQGDSIVVEVGKKKVYLIDSGGTIPFSREKWREKREPFEVGKNVVLPYLKARGIERIDHLVLTHGDYDHIGGFFAIINKVSVGSVLVNGTEPSDQERKLLDLLQQHGVSIQTGEPAEMWTDREDVYWTWLHPGPDTQTGENDASLVLLLSAYGKQILFTGDLEQTGEEQLLKSGLLPRVDVLKVGHHGSKTSTSLPMLKKTQPDLAIISVGKNNRYGHPSNEVIQRLTDAGTLILRTDRQGAVTLHIRPDSLTWESQLPLAQSQENYNYDSSQ</sequence>
<dbReference type="PANTHER" id="PTHR30619">
    <property type="entry name" value="DNA INTERNALIZATION/COMPETENCE PROTEIN COMEC/REC2"/>
    <property type="match status" value="1"/>
</dbReference>
<feature type="transmembrane region" description="Helical" evidence="9">
    <location>
        <begin position="351"/>
        <end position="370"/>
    </location>
</feature>
<proteinExistence type="predicted"/>
<evidence type="ECO:0000313" key="11">
    <source>
        <dbReference type="EMBL" id="MBM7589900.1"/>
    </source>
</evidence>
<accession>A0A938Y2A8</accession>
<dbReference type="InterPro" id="IPR036866">
    <property type="entry name" value="RibonucZ/Hydroxyglut_hydro"/>
</dbReference>
<dbReference type="Proteomes" id="UP000717624">
    <property type="component" value="Unassembled WGS sequence"/>
</dbReference>
<dbReference type="InterPro" id="IPR004477">
    <property type="entry name" value="ComEC_N"/>
</dbReference>
<feature type="transmembrane region" description="Helical" evidence="9">
    <location>
        <begin position="477"/>
        <end position="494"/>
    </location>
</feature>
<evidence type="ECO:0000256" key="9">
    <source>
        <dbReference type="SAM" id="Phobius"/>
    </source>
</evidence>
<feature type="transmembrane region" description="Helical" evidence="9">
    <location>
        <begin position="53"/>
        <end position="70"/>
    </location>
</feature>
<evidence type="ECO:0000259" key="10">
    <source>
        <dbReference type="SMART" id="SM00849"/>
    </source>
</evidence>
<protein>
    <submittedName>
        <fullName evidence="11">Competence protein ComEC</fullName>
    </submittedName>
</protein>
<keyword evidence="12" id="KW-1185">Reference proteome</keyword>
<evidence type="ECO:0000256" key="7">
    <source>
        <dbReference type="ARBA" id="ARBA00034301"/>
    </source>
</evidence>